<protein>
    <recommendedName>
        <fullName evidence="6">Delta-like protein</fullName>
    </recommendedName>
</protein>
<dbReference type="SMART" id="SM00051">
    <property type="entry name" value="DSL"/>
    <property type="match status" value="1"/>
</dbReference>
<evidence type="ECO:0000256" key="6">
    <source>
        <dbReference type="RuleBase" id="RU280815"/>
    </source>
</evidence>
<dbReference type="OMA" id="ENWINQK"/>
<dbReference type="Gene3D" id="2.10.25.140">
    <property type="match status" value="1"/>
</dbReference>
<dbReference type="GO" id="GO:0016020">
    <property type="term" value="C:membrane"/>
    <property type="evidence" value="ECO:0007669"/>
    <property type="project" value="UniProtKB-SubCell"/>
</dbReference>
<comment type="caution">
    <text evidence="5">Lacks conserved residue(s) required for the propagation of feature annotation.</text>
</comment>
<comment type="subcellular location">
    <subcellularLocation>
        <location evidence="6">Membrane</location>
        <topology evidence="6">Single-pass type I membrane protein</topology>
    </subcellularLocation>
</comment>
<name>A0A7I4YVQ5_HAECO</name>
<evidence type="ECO:0000259" key="9">
    <source>
        <dbReference type="PROSITE" id="PS51051"/>
    </source>
</evidence>
<dbReference type="AlphaFoldDB" id="A0A7I4YVQ5"/>
<feature type="domain" description="DSL" evidence="9">
    <location>
        <begin position="128"/>
        <end position="170"/>
    </location>
</feature>
<keyword evidence="6 7" id="KW-1133">Transmembrane helix</keyword>
<evidence type="ECO:0000256" key="2">
    <source>
        <dbReference type="ARBA" id="ARBA00022536"/>
    </source>
</evidence>
<comment type="function">
    <text evidence="6">Putative Notch ligand involved in the mediation of Notch signaling.</text>
</comment>
<evidence type="ECO:0000256" key="8">
    <source>
        <dbReference type="SAM" id="SignalP"/>
    </source>
</evidence>
<evidence type="ECO:0000313" key="10">
    <source>
        <dbReference type="Proteomes" id="UP000025227"/>
    </source>
</evidence>
<feature type="disulfide bond" evidence="5">
    <location>
        <begin position="130"/>
        <end position="139"/>
    </location>
</feature>
<feature type="signal peptide" evidence="8">
    <location>
        <begin position="1"/>
        <end position="17"/>
    </location>
</feature>
<dbReference type="OrthoDB" id="283575at2759"/>
<dbReference type="Proteomes" id="UP000025227">
    <property type="component" value="Unplaced"/>
</dbReference>
<keyword evidence="4 5" id="KW-1015">Disulfide bond</keyword>
<keyword evidence="6 7" id="KW-0812">Transmembrane</keyword>
<keyword evidence="10" id="KW-1185">Reference proteome</keyword>
<organism evidence="10 11">
    <name type="scientific">Haemonchus contortus</name>
    <name type="common">Barber pole worm</name>
    <dbReference type="NCBI Taxonomy" id="6289"/>
    <lineage>
        <taxon>Eukaryota</taxon>
        <taxon>Metazoa</taxon>
        <taxon>Ecdysozoa</taxon>
        <taxon>Nematoda</taxon>
        <taxon>Chromadorea</taxon>
        <taxon>Rhabditida</taxon>
        <taxon>Rhabditina</taxon>
        <taxon>Rhabditomorpha</taxon>
        <taxon>Strongyloidea</taxon>
        <taxon>Trichostrongylidae</taxon>
        <taxon>Haemonchus</taxon>
    </lineage>
</organism>
<accession>A0A7I4YVQ5</accession>
<dbReference type="InterPro" id="IPR001774">
    <property type="entry name" value="DSL"/>
</dbReference>
<evidence type="ECO:0000256" key="5">
    <source>
        <dbReference type="PROSITE-ProRule" id="PRU00377"/>
    </source>
</evidence>
<dbReference type="GO" id="GO:0007154">
    <property type="term" value="P:cell communication"/>
    <property type="evidence" value="ECO:0007669"/>
    <property type="project" value="InterPro"/>
</dbReference>
<evidence type="ECO:0000256" key="3">
    <source>
        <dbReference type="ARBA" id="ARBA00022737"/>
    </source>
</evidence>
<keyword evidence="3 6" id="KW-0677">Repeat</keyword>
<keyword evidence="6 7" id="KW-0472">Membrane</keyword>
<feature type="transmembrane region" description="Helical" evidence="7">
    <location>
        <begin position="287"/>
        <end position="307"/>
    </location>
</feature>
<keyword evidence="1 6" id="KW-0217">Developmental protein</keyword>
<reference evidence="11" key="1">
    <citation type="submission" date="2020-12" db="UniProtKB">
        <authorList>
            <consortium name="WormBaseParasite"/>
        </authorList>
    </citation>
    <scope>IDENTIFICATION</scope>
    <source>
        <strain evidence="11">MHco3</strain>
    </source>
</reference>
<feature type="chain" id="PRO_5029898596" description="Delta-like protein" evidence="8">
    <location>
        <begin position="18"/>
        <end position="419"/>
    </location>
</feature>
<evidence type="ECO:0000313" key="11">
    <source>
        <dbReference type="WBParaSite" id="HCON_00140390-00001"/>
    </source>
</evidence>
<proteinExistence type="predicted"/>
<dbReference type="PROSITE" id="PS51051">
    <property type="entry name" value="DSL"/>
    <property type="match status" value="1"/>
</dbReference>
<evidence type="ECO:0000256" key="7">
    <source>
        <dbReference type="SAM" id="Phobius"/>
    </source>
</evidence>
<evidence type="ECO:0000256" key="4">
    <source>
        <dbReference type="ARBA" id="ARBA00023157"/>
    </source>
</evidence>
<sequence>MFRHYILTAILLQSTVAANLLSSGVFVVRILSELHLRVQYCFNMVPYPMKDPDRKCLKSGQLEIVGGTETVLDLIITNLTVEYITVEFEIVGNTERPIQRISKRVAVDGGLPAERVAVAKGILIDFVTKCSRPFYGIMCARQCFEGDGTNYVCDPHGEKVCLVGWTGEDCNTAMTGVFVEKSSTSAPILTFTSDSHGVELSSPTPILTSTSSGSLPTQDIETTTTPKVLLVDPEVQKPSTLSPVATKRWTEQPVSAGPLSTDSTPHADLTAVPTSTSAVTALPTNSIIDHVLVLFFVAMLVGVIRYATWKMTRSALLENWINQKRAKVFTTESSSHSLRKDVTEKLSKSYRINVKVAEPEGCYIGELAPPSYTSSPQRLKKLSSAGDISLNVEPKTCHKIDSFLVQPIKNEELRLATLV</sequence>
<keyword evidence="6 8" id="KW-0732">Signal</keyword>
<feature type="disulfide bond" evidence="5">
    <location>
        <begin position="161"/>
        <end position="170"/>
    </location>
</feature>
<dbReference type="Pfam" id="PF01414">
    <property type="entry name" value="DSL"/>
    <property type="match status" value="1"/>
</dbReference>
<keyword evidence="2 6" id="KW-0245">EGF-like domain</keyword>
<dbReference type="WBParaSite" id="HCON_00140390-00001">
    <property type="protein sequence ID" value="HCON_00140390-00001"/>
    <property type="gene ID" value="HCON_00140390"/>
</dbReference>
<evidence type="ECO:0000256" key="1">
    <source>
        <dbReference type="ARBA" id="ARBA00022473"/>
    </source>
</evidence>